<dbReference type="EMBL" id="QKKF02017590">
    <property type="protein sequence ID" value="RZF40813.1"/>
    <property type="molecule type" value="Genomic_DNA"/>
</dbReference>
<feature type="compositionally biased region" description="Basic residues" evidence="3">
    <location>
        <begin position="596"/>
        <end position="607"/>
    </location>
</feature>
<feature type="region of interest" description="Disordered" evidence="3">
    <location>
        <begin position="1645"/>
        <end position="1689"/>
    </location>
</feature>
<feature type="compositionally biased region" description="Pro residues" evidence="3">
    <location>
        <begin position="1016"/>
        <end position="1029"/>
    </location>
</feature>
<dbReference type="PANTHER" id="PTHR47092:SF1">
    <property type="entry name" value="CHROMATIN REMODELING REGULATOR CECR2"/>
    <property type="match status" value="1"/>
</dbReference>
<evidence type="ECO:0000256" key="1">
    <source>
        <dbReference type="ARBA" id="ARBA00023117"/>
    </source>
</evidence>
<dbReference type="SMART" id="SM00297">
    <property type="entry name" value="BROMO"/>
    <property type="match status" value="1"/>
</dbReference>
<dbReference type="GO" id="GO:0006338">
    <property type="term" value="P:chromatin remodeling"/>
    <property type="evidence" value="ECO:0007669"/>
    <property type="project" value="InterPro"/>
</dbReference>
<dbReference type="SUPFAM" id="SSF47370">
    <property type="entry name" value="Bromodomain"/>
    <property type="match status" value="1"/>
</dbReference>
<feature type="compositionally biased region" description="Basic and acidic residues" evidence="3">
    <location>
        <begin position="886"/>
        <end position="924"/>
    </location>
</feature>
<protein>
    <recommendedName>
        <fullName evidence="4">Bromo domain-containing protein</fullName>
    </recommendedName>
</protein>
<feature type="compositionally biased region" description="Polar residues" evidence="3">
    <location>
        <begin position="1329"/>
        <end position="1371"/>
    </location>
</feature>
<dbReference type="PRINTS" id="PR00503">
    <property type="entry name" value="BROMODOMAIN"/>
</dbReference>
<dbReference type="OrthoDB" id="303107at2759"/>
<name>A0A482X510_LAOST</name>
<feature type="region of interest" description="Disordered" evidence="3">
    <location>
        <begin position="808"/>
        <end position="1080"/>
    </location>
</feature>
<feature type="region of interest" description="Disordered" evidence="3">
    <location>
        <begin position="715"/>
        <end position="744"/>
    </location>
</feature>
<dbReference type="InParanoid" id="A0A482X510"/>
<dbReference type="GO" id="GO:0090537">
    <property type="term" value="C:CERF complex"/>
    <property type="evidence" value="ECO:0007669"/>
    <property type="project" value="InterPro"/>
</dbReference>
<feature type="compositionally biased region" description="Polar residues" evidence="3">
    <location>
        <begin position="941"/>
        <end position="968"/>
    </location>
</feature>
<feature type="compositionally biased region" description="Basic and acidic residues" evidence="3">
    <location>
        <begin position="274"/>
        <end position="327"/>
    </location>
</feature>
<dbReference type="SMR" id="A0A482X510"/>
<feature type="compositionally biased region" description="Basic and acidic residues" evidence="3">
    <location>
        <begin position="547"/>
        <end position="558"/>
    </location>
</feature>
<feature type="region of interest" description="Disordered" evidence="3">
    <location>
        <begin position="274"/>
        <end position="370"/>
    </location>
</feature>
<accession>A0A482X510</accession>
<feature type="compositionally biased region" description="Low complexity" evidence="3">
    <location>
        <begin position="328"/>
        <end position="352"/>
    </location>
</feature>
<feature type="region of interest" description="Disordered" evidence="3">
    <location>
        <begin position="1273"/>
        <end position="1402"/>
    </location>
</feature>
<proteinExistence type="predicted"/>
<comment type="caution">
    <text evidence="5">The sequence shown here is derived from an EMBL/GenBank/DDBJ whole genome shotgun (WGS) entry which is preliminary data.</text>
</comment>
<feature type="compositionally biased region" description="Basic and acidic residues" evidence="3">
    <location>
        <begin position="808"/>
        <end position="835"/>
    </location>
</feature>
<evidence type="ECO:0000313" key="5">
    <source>
        <dbReference type="EMBL" id="RZF40813.1"/>
    </source>
</evidence>
<dbReference type="CDD" id="cd05509">
    <property type="entry name" value="Bromo_gcn5_like"/>
    <property type="match status" value="1"/>
</dbReference>
<feature type="region of interest" description="Disordered" evidence="3">
    <location>
        <begin position="375"/>
        <end position="394"/>
    </location>
</feature>
<dbReference type="PROSITE" id="PS50014">
    <property type="entry name" value="BROMODOMAIN_2"/>
    <property type="match status" value="1"/>
</dbReference>
<sequence length="1739" mass="194698">MDDIQSWWEVPSIAHFCSLFRVAFNLLDFDIEELEEALLTDGTEDCGSSLLQELIVRLLCGILGNNGISTFNYQMFLRRLFRQKCREYGRENTFNNDIDFQFLPLRTKVEILHALCDFRLEADDVLDVLKNLDSDSLRVHPLGYDENRSAYWYFYGTRLYREDYPKAKKKKKKPREREKQKMGRKRRGGGGKVTDDSSGGGGSDDTCDSEGEGDMGLGQWQVVCYTESDWERLALQMEDSKSKEERALHAVLSEDFLPEIPRLFEEKERLQRKRLMEMQPRRQSSRIEKLKHQKEEEKQKQAKLEKLERQRLEREKLEKPDEKKDSATSRATRAMMRSRSSSECDSSVGGSSTALDSGSGDRPKGRQTNNSLASATGQIIIHQPSRQKLKTSQVFRQSDEDLRTGLYKILDRLKNHDDAWPFVDPVEEEYAPRYYSVIAKPMDLQRMEDKLDTGEYCTFGQFKADFQLIIDNCRQYNGSDNEYTEMASKLQEAFESAVERYLEVEVSSDEEVAVEFQGDPNTGRKRKGSGNTKSSEPRSPSESLPPRSDDSDCERDLDMQENDTLNERGRGGEEGRVKEEESSDGETSQASDVRSRKNGSKKRRAPWQKKSGVLKNVVAFDALELATEQTLKDISKWLDDTPRFSEFSSASNSPSQAMAVEDCDVAARIENDYRNRLKLDRPPRPRDFNRDSQRRRLIKDQGFIKRRREIHRTIDRLQPGKSKGNLLSNLTTSKNNEETSVTANKDLKSSLTDVDESAPKLSLGTVLTSDVIGLGKHNFGENDSRFNQKENIDLLDDSNDDKRLVITADDEKKSQDSYSKPEDVLDPPDEKKVKTEEEEEEKKPTLVVKKKPVSSENANCGAKQAPNLSAWFKAFGAPKSQPNTKKKVEEVRPSVLEENKPSPKLEPKLVKEDEMIEDDREKKTNAVVPPLQSPARRQRKASTGSSVSERSSFSQDPNDPTIDGSSPRPSLDEPYLSPQSEPMKTPYHHSPVNGTIRVGFYQDTSFPRSNSSSSPRDPPSCSPRDPPSCSPRDHPDCSPRELPNYSPKEPAPSPRTTDYRSPFTPSSLPNYSAPVVTTSSSACETPLYEAPLSPFPAHMPFYDTSKPIIEQYRSTVQVPVSVAPVQQELPPKPQTQQPTPPPVQAQVEKCMFPVKKRGYSDVESMQQPKTIEETPVTVTETYRGGSFAPTRGAVEQDRAFTPTPGRMPTSHAPTPVHHAYPPESTLPLGLSHHTLPPPRHPLDRYAEERLLQAPFFSTDYGKTVRSADQLMYPQTHTSTTPTTNYPGKETCHQFPGRPDLAEMNVSTDYNRPGPPTLSYPDPRAMKPSDTVTPSYNTGRTSPSVTALNYSRTSDSRSPSAINPSSPLNFSNTDKRSDKIITSSSSSPVTYMTRPQDLKRMPPTSQPLTYGKVVTPDLSVNVSSPLSYTSRQPMTDMIPGKVPSPFCGRPDLSDYTTAPDLVANKLSVPSPLSYAATQQDLMNKVNYSHPMSELMQSQARYNYPISELMQGKGYQAQLSELMQGKSDLYVNRPSEHFYNYPTAAAGRSVKETAAKSAAPAKKQSKKKKAAAAAAAAATVSSGMETTAAASGFQQYSSAASDAIALKSAASVVPGSAFNFGPAPHSLKDSYASYMDDIRSSGYYVPPQQPDTTTKSSTVAPPHPTFSFLGNSPASRPPYPPPPTHPHPHHPFMNPSYQQYLQRHPEDILRPMVLHQSLLPTPSYPPGYLGIHDPIPRPSWL</sequence>
<evidence type="ECO:0000256" key="2">
    <source>
        <dbReference type="PROSITE-ProRule" id="PRU00035"/>
    </source>
</evidence>
<reference evidence="5 6" key="1">
    <citation type="journal article" date="2017" name="Gigascience">
        <title>Genome sequence of the small brown planthopper, Laodelphax striatellus.</title>
        <authorList>
            <person name="Zhu J."/>
            <person name="Jiang F."/>
            <person name="Wang X."/>
            <person name="Yang P."/>
            <person name="Bao Y."/>
            <person name="Zhao W."/>
            <person name="Wang W."/>
            <person name="Lu H."/>
            <person name="Wang Q."/>
            <person name="Cui N."/>
            <person name="Li J."/>
            <person name="Chen X."/>
            <person name="Luo L."/>
            <person name="Yu J."/>
            <person name="Kang L."/>
            <person name="Cui F."/>
        </authorList>
    </citation>
    <scope>NUCLEOTIDE SEQUENCE [LARGE SCALE GENOMIC DNA]</scope>
    <source>
        <strain evidence="5">Lst14</strain>
    </source>
</reference>
<evidence type="ECO:0000313" key="6">
    <source>
        <dbReference type="Proteomes" id="UP000291343"/>
    </source>
</evidence>
<feature type="compositionally biased region" description="Pro residues" evidence="3">
    <location>
        <begin position="1673"/>
        <end position="1683"/>
    </location>
</feature>
<dbReference type="Gene3D" id="1.20.920.10">
    <property type="entry name" value="Bromodomain-like"/>
    <property type="match status" value="1"/>
</dbReference>
<organism evidence="5 6">
    <name type="scientific">Laodelphax striatellus</name>
    <name type="common">Small brown planthopper</name>
    <name type="synonym">Delphax striatella</name>
    <dbReference type="NCBI Taxonomy" id="195883"/>
    <lineage>
        <taxon>Eukaryota</taxon>
        <taxon>Metazoa</taxon>
        <taxon>Ecdysozoa</taxon>
        <taxon>Arthropoda</taxon>
        <taxon>Hexapoda</taxon>
        <taxon>Insecta</taxon>
        <taxon>Pterygota</taxon>
        <taxon>Neoptera</taxon>
        <taxon>Paraneoptera</taxon>
        <taxon>Hemiptera</taxon>
        <taxon>Auchenorrhyncha</taxon>
        <taxon>Fulgoroidea</taxon>
        <taxon>Delphacidae</taxon>
        <taxon>Criomorphinae</taxon>
        <taxon>Laodelphax</taxon>
    </lineage>
</organism>
<evidence type="ECO:0000259" key="4">
    <source>
        <dbReference type="PROSITE" id="PS50014"/>
    </source>
</evidence>
<gene>
    <name evidence="5" type="ORF">LSTR_LSTR003323</name>
</gene>
<feature type="compositionally biased region" description="Polar residues" evidence="3">
    <location>
        <begin position="1648"/>
        <end position="1657"/>
    </location>
</feature>
<feature type="compositionally biased region" description="Low complexity" evidence="3">
    <location>
        <begin position="537"/>
        <end position="546"/>
    </location>
</feature>
<dbReference type="InterPro" id="IPR029614">
    <property type="entry name" value="CECR2"/>
</dbReference>
<keyword evidence="6" id="KW-1185">Reference proteome</keyword>
<dbReference type="PANTHER" id="PTHR47092">
    <property type="entry name" value="CAT EYE SYNDROME CRITICAL REGION PROTEIN 2"/>
    <property type="match status" value="1"/>
</dbReference>
<feature type="compositionally biased region" description="Basic and acidic residues" evidence="3">
    <location>
        <begin position="565"/>
        <end position="580"/>
    </location>
</feature>
<dbReference type="Proteomes" id="UP000291343">
    <property type="component" value="Unassembled WGS sequence"/>
</dbReference>
<dbReference type="InterPro" id="IPR001487">
    <property type="entry name" value="Bromodomain"/>
</dbReference>
<feature type="compositionally biased region" description="Low complexity" evidence="3">
    <location>
        <begin position="725"/>
        <end position="734"/>
    </location>
</feature>
<dbReference type="FunCoup" id="A0A482X510">
    <property type="interactions" value="43"/>
</dbReference>
<feature type="compositionally biased region" description="Polar residues" evidence="3">
    <location>
        <begin position="384"/>
        <end position="394"/>
    </location>
</feature>
<feature type="region of interest" description="Disordered" evidence="3">
    <location>
        <begin position="508"/>
        <end position="608"/>
    </location>
</feature>
<evidence type="ECO:0000256" key="3">
    <source>
        <dbReference type="SAM" id="MobiDB-lite"/>
    </source>
</evidence>
<feature type="region of interest" description="Disordered" evidence="3">
    <location>
        <begin position="166"/>
        <end position="214"/>
    </location>
</feature>
<dbReference type="InterPro" id="IPR036427">
    <property type="entry name" value="Bromodomain-like_sf"/>
</dbReference>
<dbReference type="STRING" id="195883.A0A482X510"/>
<dbReference type="Pfam" id="PF00439">
    <property type="entry name" value="Bromodomain"/>
    <property type="match status" value="1"/>
</dbReference>
<keyword evidence="1 2" id="KW-0103">Bromodomain</keyword>
<feature type="domain" description="Bromo" evidence="4">
    <location>
        <begin position="414"/>
        <end position="484"/>
    </location>
</feature>
<feature type="compositionally biased region" description="Polar residues" evidence="3">
    <location>
        <begin position="1063"/>
        <end position="1080"/>
    </location>
</feature>